<keyword evidence="6" id="KW-1185">Reference proteome</keyword>
<dbReference type="SMART" id="SM00342">
    <property type="entry name" value="HTH_ARAC"/>
    <property type="match status" value="1"/>
</dbReference>
<dbReference type="Proteomes" id="UP000564644">
    <property type="component" value="Unassembled WGS sequence"/>
</dbReference>
<dbReference type="SUPFAM" id="SSF46689">
    <property type="entry name" value="Homeodomain-like"/>
    <property type="match status" value="2"/>
</dbReference>
<sequence>MQPLRKSIESGDRFPFRLVYRDTKSPRHELPDHLHDGNELIYVYAGKGVLFVNHTFYEMLPGDLYLIPGNTIHRAFPDELTPVTSTALFFGRSLLHPLELSEDYSPLSCFDYAKKRQSYKLEIAEADRKTVIRLIEEMQAELQSRQIGYRHSVMIRLHDLLLTLNRMSDAGTGDKGANSSMEPAWMRDTLAYIDAHTASTDLKLSDLSRRASITPSHFSRVFRQLTGMTVTDYVAAKRIVAAKELLANTDDSVSSICGQCGFESESYFYKTFKSLTGMTPSSYKRKRNKDG</sequence>
<keyword evidence="3" id="KW-0804">Transcription</keyword>
<dbReference type="InterPro" id="IPR013096">
    <property type="entry name" value="Cupin_2"/>
</dbReference>
<dbReference type="AlphaFoldDB" id="A0A7X0SRI5"/>
<dbReference type="PRINTS" id="PR00032">
    <property type="entry name" value="HTHARAC"/>
</dbReference>
<dbReference type="Pfam" id="PF12833">
    <property type="entry name" value="HTH_18"/>
    <property type="match status" value="1"/>
</dbReference>
<keyword evidence="2" id="KW-0238">DNA-binding</keyword>
<dbReference type="Gene3D" id="2.60.120.10">
    <property type="entry name" value="Jelly Rolls"/>
    <property type="match status" value="1"/>
</dbReference>
<evidence type="ECO:0000259" key="4">
    <source>
        <dbReference type="PROSITE" id="PS01124"/>
    </source>
</evidence>
<dbReference type="Pfam" id="PF07883">
    <property type="entry name" value="Cupin_2"/>
    <property type="match status" value="1"/>
</dbReference>
<dbReference type="InterPro" id="IPR018060">
    <property type="entry name" value="HTH_AraC"/>
</dbReference>
<evidence type="ECO:0000313" key="6">
    <source>
        <dbReference type="Proteomes" id="UP000564644"/>
    </source>
</evidence>
<accession>A0A7X0SRI5</accession>
<evidence type="ECO:0000256" key="1">
    <source>
        <dbReference type="ARBA" id="ARBA00023015"/>
    </source>
</evidence>
<dbReference type="GO" id="GO:0043565">
    <property type="term" value="F:sequence-specific DNA binding"/>
    <property type="evidence" value="ECO:0007669"/>
    <property type="project" value="InterPro"/>
</dbReference>
<dbReference type="InterPro" id="IPR009057">
    <property type="entry name" value="Homeodomain-like_sf"/>
</dbReference>
<feature type="domain" description="HTH araC/xylS-type" evidence="4">
    <location>
        <begin position="187"/>
        <end position="286"/>
    </location>
</feature>
<protein>
    <submittedName>
        <fullName evidence="5">AraC family transcriptional regulator</fullName>
    </submittedName>
</protein>
<evidence type="ECO:0000256" key="3">
    <source>
        <dbReference type="ARBA" id="ARBA00023163"/>
    </source>
</evidence>
<dbReference type="InterPro" id="IPR014710">
    <property type="entry name" value="RmlC-like_jellyroll"/>
</dbReference>
<dbReference type="PANTHER" id="PTHR43280">
    <property type="entry name" value="ARAC-FAMILY TRANSCRIPTIONAL REGULATOR"/>
    <property type="match status" value="1"/>
</dbReference>
<reference evidence="5 6" key="1">
    <citation type="submission" date="2020-08" db="EMBL/GenBank/DDBJ databases">
        <title>Cohnella phylogeny.</title>
        <authorList>
            <person name="Dunlap C."/>
        </authorList>
    </citation>
    <scope>NUCLEOTIDE SEQUENCE [LARGE SCALE GENOMIC DNA]</scope>
    <source>
        <strain evidence="5 6">CBP 2801</strain>
    </source>
</reference>
<dbReference type="InterPro" id="IPR037923">
    <property type="entry name" value="HTH-like"/>
</dbReference>
<proteinExistence type="predicted"/>
<gene>
    <name evidence="5" type="ORF">H7C18_27865</name>
</gene>
<dbReference type="RefSeq" id="WP_185132400.1">
    <property type="nucleotide sequence ID" value="NZ_JACJVO010000036.1"/>
</dbReference>
<comment type="caution">
    <text evidence="5">The sequence shown here is derived from an EMBL/GenBank/DDBJ whole genome shotgun (WGS) entry which is preliminary data.</text>
</comment>
<dbReference type="InterPro" id="IPR020449">
    <property type="entry name" value="Tscrpt_reg_AraC-type_HTH"/>
</dbReference>
<organism evidence="5 6">
    <name type="scientific">Cohnella zeiphila</name>
    <dbReference type="NCBI Taxonomy" id="2761120"/>
    <lineage>
        <taxon>Bacteria</taxon>
        <taxon>Bacillati</taxon>
        <taxon>Bacillota</taxon>
        <taxon>Bacilli</taxon>
        <taxon>Bacillales</taxon>
        <taxon>Paenibacillaceae</taxon>
        <taxon>Cohnella</taxon>
    </lineage>
</organism>
<dbReference type="Gene3D" id="1.10.10.60">
    <property type="entry name" value="Homeodomain-like"/>
    <property type="match status" value="2"/>
</dbReference>
<dbReference type="SUPFAM" id="SSF51215">
    <property type="entry name" value="Regulatory protein AraC"/>
    <property type="match status" value="1"/>
</dbReference>
<dbReference type="EMBL" id="JACJVO010000036">
    <property type="protein sequence ID" value="MBB6734749.1"/>
    <property type="molecule type" value="Genomic_DNA"/>
</dbReference>
<dbReference type="PROSITE" id="PS01124">
    <property type="entry name" value="HTH_ARAC_FAMILY_2"/>
    <property type="match status" value="1"/>
</dbReference>
<dbReference type="PANTHER" id="PTHR43280:SF2">
    <property type="entry name" value="HTH-TYPE TRANSCRIPTIONAL REGULATOR EXSA"/>
    <property type="match status" value="1"/>
</dbReference>
<keyword evidence="1" id="KW-0805">Transcription regulation</keyword>
<evidence type="ECO:0000256" key="2">
    <source>
        <dbReference type="ARBA" id="ARBA00023125"/>
    </source>
</evidence>
<dbReference type="GO" id="GO:0003700">
    <property type="term" value="F:DNA-binding transcription factor activity"/>
    <property type="evidence" value="ECO:0007669"/>
    <property type="project" value="InterPro"/>
</dbReference>
<name>A0A7X0SRI5_9BACL</name>
<evidence type="ECO:0000313" key="5">
    <source>
        <dbReference type="EMBL" id="MBB6734749.1"/>
    </source>
</evidence>